<protein>
    <submittedName>
        <fullName evidence="1">Uncharacterized protein</fullName>
    </submittedName>
</protein>
<sequence length="103" mass="11773">MISFWMQRRIHKSVTHHLVILIRSSPTCRGPDTKFRFPEKLQKTRSKKNESKEKENEVLPENWHSMTYCCNEDGCNSATKSASHFLVLAVSGALIAAFNNAVH</sequence>
<accession>A0A9N9TSG9</accession>
<evidence type="ECO:0000313" key="1">
    <source>
        <dbReference type="EMBL" id="CAG9862521.1"/>
    </source>
</evidence>
<proteinExistence type="predicted"/>
<keyword evidence="2" id="KW-1185">Reference proteome</keyword>
<dbReference type="Proteomes" id="UP001153712">
    <property type="component" value="Chromosome 5"/>
</dbReference>
<reference evidence="1" key="1">
    <citation type="submission" date="2022-01" db="EMBL/GenBank/DDBJ databases">
        <authorList>
            <person name="King R."/>
        </authorList>
    </citation>
    <scope>NUCLEOTIDE SEQUENCE</scope>
</reference>
<name>A0A9N9TSG9_PHYSR</name>
<gene>
    <name evidence="1" type="ORF">PHYEVI_LOCUS8834</name>
</gene>
<dbReference type="EMBL" id="OU900098">
    <property type="protein sequence ID" value="CAG9862521.1"/>
    <property type="molecule type" value="Genomic_DNA"/>
</dbReference>
<evidence type="ECO:0000313" key="2">
    <source>
        <dbReference type="Proteomes" id="UP001153712"/>
    </source>
</evidence>
<dbReference type="AlphaFoldDB" id="A0A9N9TSG9"/>
<organism evidence="1 2">
    <name type="scientific">Phyllotreta striolata</name>
    <name type="common">Striped flea beetle</name>
    <name type="synonym">Crioceris striolata</name>
    <dbReference type="NCBI Taxonomy" id="444603"/>
    <lineage>
        <taxon>Eukaryota</taxon>
        <taxon>Metazoa</taxon>
        <taxon>Ecdysozoa</taxon>
        <taxon>Arthropoda</taxon>
        <taxon>Hexapoda</taxon>
        <taxon>Insecta</taxon>
        <taxon>Pterygota</taxon>
        <taxon>Neoptera</taxon>
        <taxon>Endopterygota</taxon>
        <taxon>Coleoptera</taxon>
        <taxon>Polyphaga</taxon>
        <taxon>Cucujiformia</taxon>
        <taxon>Chrysomeloidea</taxon>
        <taxon>Chrysomelidae</taxon>
        <taxon>Galerucinae</taxon>
        <taxon>Alticini</taxon>
        <taxon>Phyllotreta</taxon>
    </lineage>
</organism>